<evidence type="ECO:0000313" key="1">
    <source>
        <dbReference type="EMBL" id="KAK6735782.1"/>
    </source>
</evidence>
<reference evidence="1 2" key="1">
    <citation type="submission" date="2023-08" db="EMBL/GenBank/DDBJ databases">
        <title>A Necator americanus chromosomal reference genome.</title>
        <authorList>
            <person name="Ilik V."/>
            <person name="Petrzelkova K.J."/>
            <person name="Pardy F."/>
            <person name="Fuh T."/>
            <person name="Niatou-Singa F.S."/>
            <person name="Gouil Q."/>
            <person name="Baker L."/>
            <person name="Ritchie M.E."/>
            <person name="Jex A.R."/>
            <person name="Gazzola D."/>
            <person name="Li H."/>
            <person name="Toshio Fujiwara R."/>
            <person name="Zhan B."/>
            <person name="Aroian R.V."/>
            <person name="Pafco B."/>
            <person name="Schwarz E.M."/>
        </authorList>
    </citation>
    <scope>NUCLEOTIDE SEQUENCE [LARGE SCALE GENOMIC DNA]</scope>
    <source>
        <strain evidence="1 2">Aroian</strain>
        <tissue evidence="1">Whole animal</tissue>
    </source>
</reference>
<name>A0ABR1CBB7_NECAM</name>
<keyword evidence="2" id="KW-1185">Reference proteome</keyword>
<proteinExistence type="predicted"/>
<comment type="caution">
    <text evidence="1">The sequence shown here is derived from an EMBL/GenBank/DDBJ whole genome shotgun (WGS) entry which is preliminary data.</text>
</comment>
<dbReference type="EMBL" id="JAVFWL010000002">
    <property type="protein sequence ID" value="KAK6735782.1"/>
    <property type="molecule type" value="Genomic_DNA"/>
</dbReference>
<dbReference type="Proteomes" id="UP001303046">
    <property type="component" value="Unassembled WGS sequence"/>
</dbReference>
<organism evidence="1 2">
    <name type="scientific">Necator americanus</name>
    <name type="common">Human hookworm</name>
    <dbReference type="NCBI Taxonomy" id="51031"/>
    <lineage>
        <taxon>Eukaryota</taxon>
        <taxon>Metazoa</taxon>
        <taxon>Ecdysozoa</taxon>
        <taxon>Nematoda</taxon>
        <taxon>Chromadorea</taxon>
        <taxon>Rhabditida</taxon>
        <taxon>Rhabditina</taxon>
        <taxon>Rhabditomorpha</taxon>
        <taxon>Strongyloidea</taxon>
        <taxon>Ancylostomatidae</taxon>
        <taxon>Bunostominae</taxon>
        <taxon>Necator</taxon>
    </lineage>
</organism>
<gene>
    <name evidence="1" type="primary">Necator_chrII.g6596</name>
    <name evidence="1" type="ORF">RB195_018803</name>
</gene>
<protein>
    <submittedName>
        <fullName evidence="1">Uncharacterized protein</fullName>
    </submittedName>
</protein>
<sequence length="113" mass="12544">MVTRYEGLVLVNDQCETDPSRPDFPVVYSVHEDLYGGFSNPELRSIRLHRGVREPLQETTQIVVDVGAGMSRVRQIDERKLPHVKAVELIADGSSLLDIVDVGGCLTCCMALF</sequence>
<evidence type="ECO:0000313" key="2">
    <source>
        <dbReference type="Proteomes" id="UP001303046"/>
    </source>
</evidence>
<accession>A0ABR1CBB7</accession>